<dbReference type="GO" id="GO:0008270">
    <property type="term" value="F:zinc ion binding"/>
    <property type="evidence" value="ECO:0007669"/>
    <property type="project" value="InterPro"/>
</dbReference>
<dbReference type="Proteomes" id="UP000302139">
    <property type="component" value="Unassembled WGS sequence"/>
</dbReference>
<evidence type="ECO:0000256" key="7">
    <source>
        <dbReference type="ARBA" id="ARBA00048348"/>
    </source>
</evidence>
<protein>
    <recommendedName>
        <fullName evidence="2">carbonic anhydrase</fullName>
        <ecNumber evidence="2">4.2.1.1</ecNumber>
    </recommendedName>
</protein>
<evidence type="ECO:0000256" key="2">
    <source>
        <dbReference type="ARBA" id="ARBA00012925"/>
    </source>
</evidence>
<keyword evidence="5" id="KW-0456">Lyase</keyword>
<dbReference type="PANTHER" id="PTHR11002:SF76">
    <property type="entry name" value="CARBONIC ANHYDRASE"/>
    <property type="match status" value="1"/>
</dbReference>
<dbReference type="PANTHER" id="PTHR11002">
    <property type="entry name" value="CARBONIC ANHYDRASE"/>
    <property type="match status" value="1"/>
</dbReference>
<feature type="binding site" evidence="8">
    <location>
        <position position="214"/>
    </location>
    <ligand>
        <name>Zn(2+)</name>
        <dbReference type="ChEBI" id="CHEBI:29105"/>
    </ligand>
</feature>
<reference evidence="11 12" key="1">
    <citation type="submission" date="2019-04" db="EMBL/GenBank/DDBJ databases">
        <title>Draft genome sequences of Streptomyces avermitilis NBRC 14893.</title>
        <authorList>
            <person name="Komaki H."/>
            <person name="Tamura T."/>
            <person name="Hosoyama A."/>
        </authorList>
    </citation>
    <scope>NUCLEOTIDE SEQUENCE [LARGE SCALE GENOMIC DNA]</scope>
    <source>
        <strain evidence="11 12">NBRC 14893</strain>
    </source>
</reference>
<keyword evidence="4 8" id="KW-0862">Zinc</keyword>
<dbReference type="EMBL" id="BJHX01000001">
    <property type="protein sequence ID" value="GDY61997.1"/>
    <property type="molecule type" value="Genomic_DNA"/>
</dbReference>
<dbReference type="GO" id="GO:0015976">
    <property type="term" value="P:carbon utilization"/>
    <property type="evidence" value="ECO:0007669"/>
    <property type="project" value="InterPro"/>
</dbReference>
<comment type="cofactor">
    <cofactor evidence="8">
        <name>Zn(2+)</name>
        <dbReference type="ChEBI" id="CHEBI:29105"/>
    </cofactor>
    <text evidence="8">Binds 1 zinc ion per subunit.</text>
</comment>
<evidence type="ECO:0000256" key="4">
    <source>
        <dbReference type="ARBA" id="ARBA00022833"/>
    </source>
</evidence>
<evidence type="ECO:0000256" key="3">
    <source>
        <dbReference type="ARBA" id="ARBA00022723"/>
    </source>
</evidence>
<feature type="binding site" evidence="8">
    <location>
        <position position="275"/>
    </location>
    <ligand>
        <name>Zn(2+)</name>
        <dbReference type="ChEBI" id="CHEBI:29105"/>
    </ligand>
</feature>
<evidence type="ECO:0000256" key="9">
    <source>
        <dbReference type="SAM" id="MobiDB-lite"/>
    </source>
</evidence>
<evidence type="ECO:0000256" key="6">
    <source>
        <dbReference type="ARBA" id="ARBA00024993"/>
    </source>
</evidence>
<comment type="catalytic activity">
    <reaction evidence="7">
        <text>hydrogencarbonate + H(+) = CO2 + H2O</text>
        <dbReference type="Rhea" id="RHEA:10748"/>
        <dbReference type="ChEBI" id="CHEBI:15377"/>
        <dbReference type="ChEBI" id="CHEBI:15378"/>
        <dbReference type="ChEBI" id="CHEBI:16526"/>
        <dbReference type="ChEBI" id="CHEBI:17544"/>
        <dbReference type="EC" id="4.2.1.1"/>
    </reaction>
</comment>
<comment type="similarity">
    <text evidence="1">Belongs to the beta-class carbonic anhydrase family.</text>
</comment>
<evidence type="ECO:0000313" key="12">
    <source>
        <dbReference type="Proteomes" id="UP000302139"/>
    </source>
</evidence>
<dbReference type="SUPFAM" id="SSF53056">
    <property type="entry name" value="beta-carbonic anhydrase, cab"/>
    <property type="match status" value="1"/>
</dbReference>
<feature type="binding site" evidence="8">
    <location>
        <position position="278"/>
    </location>
    <ligand>
        <name>Zn(2+)</name>
        <dbReference type="ChEBI" id="CHEBI:29105"/>
    </ligand>
</feature>
<feature type="chain" id="PRO_5020246698" description="carbonic anhydrase" evidence="10">
    <location>
        <begin position="32"/>
        <end position="373"/>
    </location>
</feature>
<gene>
    <name evidence="11" type="ORF">SAV14893_013900</name>
</gene>
<feature type="signal peptide" evidence="10">
    <location>
        <begin position="1"/>
        <end position="31"/>
    </location>
</feature>
<dbReference type="GO" id="GO:0004089">
    <property type="term" value="F:carbonate dehydratase activity"/>
    <property type="evidence" value="ECO:0007669"/>
    <property type="project" value="UniProtKB-EC"/>
</dbReference>
<feature type="binding site" evidence="8">
    <location>
        <position position="216"/>
    </location>
    <ligand>
        <name>Zn(2+)</name>
        <dbReference type="ChEBI" id="CHEBI:29105"/>
    </ligand>
</feature>
<evidence type="ECO:0000256" key="1">
    <source>
        <dbReference type="ARBA" id="ARBA00006217"/>
    </source>
</evidence>
<organism evidence="11 12">
    <name type="scientific">Streptomyces avermitilis</name>
    <dbReference type="NCBI Taxonomy" id="33903"/>
    <lineage>
        <taxon>Bacteria</taxon>
        <taxon>Bacillati</taxon>
        <taxon>Actinomycetota</taxon>
        <taxon>Actinomycetes</taxon>
        <taxon>Kitasatosporales</taxon>
        <taxon>Streptomycetaceae</taxon>
        <taxon>Streptomyces</taxon>
    </lineage>
</organism>
<dbReference type="InterPro" id="IPR015892">
    <property type="entry name" value="Carbonic_anhydrase_CS"/>
</dbReference>
<dbReference type="SMART" id="SM00947">
    <property type="entry name" value="Pro_CA"/>
    <property type="match status" value="1"/>
</dbReference>
<keyword evidence="10" id="KW-0732">Signal</keyword>
<comment type="function">
    <text evidence="6">Catalyzes the reversible hydration of carbon dioxide to form bicarbonate.</text>
</comment>
<accession>A0A4D4LV44</accession>
<sequence>MVRGTTVRFVLTILSTALLALQLFAPTASFAATHSDTHASAPTASGGFVAKRADEVASCGESEHPAGPTGPLRTRDRHGAAATSASAPPVLVFMGYGSPATHPTEAGAESHRTSRSSTAHSPRHFRCSAAELPLRARTGTTHPHHATSAERVDVGSCRRTRICHVLVRRRAIEARQEELTMQPLIDHARAHGQRPEEFAQLAEGQSPQALFITCSDSRVVPALITGARPGELFELRTAGNIVPPYAASQHPTSEAATIEYAVEVLKVTDVVVCGHSHCGAVGALVRGDDLTAVPAVRDWLAHAAPRPAGAVEDPAVTEAVQSHVLTQLLRLRSYPCVSAKLTSGQLRLHAWFYEVHTGSVLAHRPQTDTFTAL</sequence>
<dbReference type="EC" id="4.2.1.1" evidence="2"/>
<feature type="region of interest" description="Disordered" evidence="9">
    <location>
        <begin position="97"/>
        <end position="123"/>
    </location>
</feature>
<dbReference type="Gene3D" id="3.40.1050.10">
    <property type="entry name" value="Carbonic anhydrase"/>
    <property type="match status" value="1"/>
</dbReference>
<dbReference type="AlphaFoldDB" id="A0A4D4LV44"/>
<dbReference type="InterPro" id="IPR001765">
    <property type="entry name" value="Carbonic_anhydrase"/>
</dbReference>
<dbReference type="PROSITE" id="PS00704">
    <property type="entry name" value="PROK_CO2_ANHYDRASE_1"/>
    <property type="match status" value="1"/>
</dbReference>
<evidence type="ECO:0000256" key="8">
    <source>
        <dbReference type="PIRSR" id="PIRSR601765-1"/>
    </source>
</evidence>
<name>A0A4D4LV44_STRAX</name>
<feature type="region of interest" description="Disordered" evidence="9">
    <location>
        <begin position="55"/>
        <end position="84"/>
    </location>
</feature>
<proteinExistence type="inferred from homology"/>
<evidence type="ECO:0000256" key="10">
    <source>
        <dbReference type="SAM" id="SignalP"/>
    </source>
</evidence>
<evidence type="ECO:0000256" key="5">
    <source>
        <dbReference type="ARBA" id="ARBA00023239"/>
    </source>
</evidence>
<evidence type="ECO:0000313" key="11">
    <source>
        <dbReference type="EMBL" id="GDY61997.1"/>
    </source>
</evidence>
<dbReference type="Pfam" id="PF00484">
    <property type="entry name" value="Pro_CA"/>
    <property type="match status" value="1"/>
</dbReference>
<keyword evidence="3 8" id="KW-0479">Metal-binding</keyword>
<dbReference type="PROSITE" id="PS00705">
    <property type="entry name" value="PROK_CO2_ANHYDRASE_2"/>
    <property type="match status" value="1"/>
</dbReference>
<dbReference type="InterPro" id="IPR036874">
    <property type="entry name" value="Carbonic_anhydrase_sf"/>
</dbReference>
<comment type="caution">
    <text evidence="11">The sequence shown here is derived from an EMBL/GenBank/DDBJ whole genome shotgun (WGS) entry which is preliminary data.</text>
</comment>